<gene>
    <name evidence="8" type="ORF">ACFP3U_32670</name>
</gene>
<evidence type="ECO:0000256" key="3">
    <source>
        <dbReference type="ARBA" id="ARBA00023082"/>
    </source>
</evidence>
<dbReference type="EMBL" id="JBHSOF010000065">
    <property type="protein sequence ID" value="MFC5667705.1"/>
    <property type="molecule type" value="Genomic_DNA"/>
</dbReference>
<dbReference type="PANTHER" id="PTHR43133">
    <property type="entry name" value="RNA POLYMERASE ECF-TYPE SIGMA FACTO"/>
    <property type="match status" value="1"/>
</dbReference>
<keyword evidence="5" id="KW-0804">Transcription</keyword>
<dbReference type="Proteomes" id="UP001595975">
    <property type="component" value="Unassembled WGS sequence"/>
</dbReference>
<keyword evidence="4" id="KW-0238">DNA-binding</keyword>
<evidence type="ECO:0000256" key="2">
    <source>
        <dbReference type="ARBA" id="ARBA00023015"/>
    </source>
</evidence>
<evidence type="ECO:0000256" key="6">
    <source>
        <dbReference type="SAM" id="MobiDB-lite"/>
    </source>
</evidence>
<keyword evidence="9" id="KW-1185">Reference proteome</keyword>
<evidence type="ECO:0000313" key="8">
    <source>
        <dbReference type="EMBL" id="MFC5667705.1"/>
    </source>
</evidence>
<dbReference type="Gene3D" id="1.10.10.10">
    <property type="entry name" value="Winged helix-like DNA-binding domain superfamily/Winged helix DNA-binding domain"/>
    <property type="match status" value="1"/>
</dbReference>
<organism evidence="8 9">
    <name type="scientific">Kitasatospora misakiensis</name>
    <dbReference type="NCBI Taxonomy" id="67330"/>
    <lineage>
        <taxon>Bacteria</taxon>
        <taxon>Bacillati</taxon>
        <taxon>Actinomycetota</taxon>
        <taxon>Actinomycetes</taxon>
        <taxon>Kitasatosporales</taxon>
        <taxon>Streptomycetaceae</taxon>
        <taxon>Kitasatospora</taxon>
    </lineage>
</organism>
<evidence type="ECO:0000256" key="4">
    <source>
        <dbReference type="ARBA" id="ARBA00023125"/>
    </source>
</evidence>
<dbReference type="PANTHER" id="PTHR43133:SF8">
    <property type="entry name" value="RNA POLYMERASE SIGMA FACTOR HI_1459-RELATED"/>
    <property type="match status" value="1"/>
</dbReference>
<dbReference type="Pfam" id="PF08281">
    <property type="entry name" value="Sigma70_r4_2"/>
    <property type="match status" value="1"/>
</dbReference>
<evidence type="ECO:0000313" key="9">
    <source>
        <dbReference type="Proteomes" id="UP001595975"/>
    </source>
</evidence>
<reference evidence="9" key="1">
    <citation type="journal article" date="2019" name="Int. J. Syst. Evol. Microbiol.">
        <title>The Global Catalogue of Microorganisms (GCM) 10K type strain sequencing project: providing services to taxonomists for standard genome sequencing and annotation.</title>
        <authorList>
            <consortium name="The Broad Institute Genomics Platform"/>
            <consortium name="The Broad Institute Genome Sequencing Center for Infectious Disease"/>
            <person name="Wu L."/>
            <person name="Ma J."/>
        </authorList>
    </citation>
    <scope>NUCLEOTIDE SEQUENCE [LARGE SCALE GENOMIC DNA]</scope>
    <source>
        <strain evidence="9">CGMCC 4.1437</strain>
    </source>
</reference>
<evidence type="ECO:0000259" key="7">
    <source>
        <dbReference type="Pfam" id="PF08281"/>
    </source>
</evidence>
<evidence type="ECO:0000256" key="5">
    <source>
        <dbReference type="ARBA" id="ARBA00023163"/>
    </source>
</evidence>
<keyword evidence="3" id="KW-0731">Sigma factor</keyword>
<evidence type="ECO:0000256" key="1">
    <source>
        <dbReference type="ARBA" id="ARBA00010641"/>
    </source>
</evidence>
<protein>
    <submittedName>
        <fullName evidence="8">Sigma-70 family RNA polymerase sigma factor</fullName>
    </submittedName>
</protein>
<dbReference type="InterPro" id="IPR036388">
    <property type="entry name" value="WH-like_DNA-bd_sf"/>
</dbReference>
<name>A0ABW0XI01_9ACTN</name>
<comment type="caution">
    <text evidence="8">The sequence shown here is derived from an EMBL/GenBank/DDBJ whole genome shotgun (WGS) entry which is preliminary data.</text>
</comment>
<dbReference type="InterPro" id="IPR013249">
    <property type="entry name" value="RNA_pol_sigma70_r4_t2"/>
</dbReference>
<keyword evidence="2" id="KW-0805">Transcription regulation</keyword>
<dbReference type="InterPro" id="IPR039425">
    <property type="entry name" value="RNA_pol_sigma-70-like"/>
</dbReference>
<feature type="domain" description="RNA polymerase sigma factor 70 region 4 type 2" evidence="7">
    <location>
        <begin position="144"/>
        <end position="192"/>
    </location>
</feature>
<proteinExistence type="inferred from homology"/>
<dbReference type="RefSeq" id="WP_380229369.1">
    <property type="nucleotide sequence ID" value="NZ_JBHSOF010000065.1"/>
</dbReference>
<comment type="similarity">
    <text evidence="1">Belongs to the sigma-70 factor family. ECF subfamily.</text>
</comment>
<dbReference type="SUPFAM" id="SSF88659">
    <property type="entry name" value="Sigma3 and sigma4 domains of RNA polymerase sigma factors"/>
    <property type="match status" value="1"/>
</dbReference>
<dbReference type="InterPro" id="IPR013324">
    <property type="entry name" value="RNA_pol_sigma_r3/r4-like"/>
</dbReference>
<accession>A0ABW0XI01</accession>
<feature type="region of interest" description="Disordered" evidence="6">
    <location>
        <begin position="1"/>
        <end position="33"/>
    </location>
</feature>
<sequence>MVGIDGGGRADAYDDAPSPQAHQDPPEAVVGGLTADTSLPNDLVALMVMHGEAYWKYAHLHLGDAGATDGLVDDVFADLATHWDLVLRQENVGEFCWGVLRATVDDALERLGRPSAFTTAAFAFAKADALEAFRALESGIGLFAAIGDLPERQHDVVVLTYVLDYPIVTAARIMGITKGGVYSLRRDARRQLASVLGLDEQSAEKAEEQ</sequence>